<feature type="compositionally biased region" description="Polar residues" evidence="1">
    <location>
        <begin position="180"/>
        <end position="189"/>
    </location>
</feature>
<dbReference type="AlphaFoldDB" id="A0A5B7CTQ5"/>
<evidence type="ECO:0000313" key="3">
    <source>
        <dbReference type="Proteomes" id="UP000324222"/>
    </source>
</evidence>
<comment type="caution">
    <text evidence="2">The sequence shown here is derived from an EMBL/GenBank/DDBJ whole genome shotgun (WGS) entry which is preliminary data.</text>
</comment>
<accession>A0A5B7CTQ5</accession>
<feature type="compositionally biased region" description="Basic residues" evidence="1">
    <location>
        <begin position="406"/>
        <end position="421"/>
    </location>
</feature>
<reference evidence="2 3" key="1">
    <citation type="submission" date="2019-05" db="EMBL/GenBank/DDBJ databases">
        <title>Another draft genome of Portunus trituberculatus and its Hox gene families provides insights of decapod evolution.</title>
        <authorList>
            <person name="Jeong J.-H."/>
            <person name="Song I."/>
            <person name="Kim S."/>
            <person name="Choi T."/>
            <person name="Kim D."/>
            <person name="Ryu S."/>
            <person name="Kim W."/>
        </authorList>
    </citation>
    <scope>NUCLEOTIDE SEQUENCE [LARGE SCALE GENOMIC DNA]</scope>
    <source>
        <tissue evidence="2">Muscle</tissue>
    </source>
</reference>
<evidence type="ECO:0000256" key="1">
    <source>
        <dbReference type="SAM" id="MobiDB-lite"/>
    </source>
</evidence>
<dbReference type="EMBL" id="VSRR010000207">
    <property type="protein sequence ID" value="MPC12271.1"/>
    <property type="molecule type" value="Genomic_DNA"/>
</dbReference>
<feature type="compositionally biased region" description="Basic and acidic residues" evidence="1">
    <location>
        <begin position="362"/>
        <end position="380"/>
    </location>
</feature>
<evidence type="ECO:0000313" key="2">
    <source>
        <dbReference type="EMBL" id="MPC12271.1"/>
    </source>
</evidence>
<proteinExistence type="predicted"/>
<keyword evidence="3" id="KW-1185">Reference proteome</keyword>
<organism evidence="2 3">
    <name type="scientific">Portunus trituberculatus</name>
    <name type="common">Swimming crab</name>
    <name type="synonym">Neptunus trituberculatus</name>
    <dbReference type="NCBI Taxonomy" id="210409"/>
    <lineage>
        <taxon>Eukaryota</taxon>
        <taxon>Metazoa</taxon>
        <taxon>Ecdysozoa</taxon>
        <taxon>Arthropoda</taxon>
        <taxon>Crustacea</taxon>
        <taxon>Multicrustacea</taxon>
        <taxon>Malacostraca</taxon>
        <taxon>Eumalacostraca</taxon>
        <taxon>Eucarida</taxon>
        <taxon>Decapoda</taxon>
        <taxon>Pleocyemata</taxon>
        <taxon>Brachyura</taxon>
        <taxon>Eubrachyura</taxon>
        <taxon>Portunoidea</taxon>
        <taxon>Portunidae</taxon>
        <taxon>Portuninae</taxon>
        <taxon>Portunus</taxon>
    </lineage>
</organism>
<gene>
    <name evidence="2" type="ORF">E2C01_004953</name>
</gene>
<dbReference type="Proteomes" id="UP000324222">
    <property type="component" value="Unassembled WGS sequence"/>
</dbReference>
<feature type="region of interest" description="Disordered" evidence="1">
    <location>
        <begin position="320"/>
        <end position="442"/>
    </location>
</feature>
<protein>
    <submittedName>
        <fullName evidence="2">Uncharacterized protein</fullName>
    </submittedName>
</protein>
<name>A0A5B7CTQ5_PORTR</name>
<feature type="region of interest" description="Disordered" evidence="1">
    <location>
        <begin position="169"/>
        <end position="194"/>
    </location>
</feature>
<feature type="compositionally biased region" description="Basic and acidic residues" evidence="1">
    <location>
        <begin position="422"/>
        <end position="431"/>
    </location>
</feature>
<sequence length="509" mass="55736">MSEAWHHSHLSGDTQGVLAAAAVAARNVTSWLTPRQLFPDVPLDVPSLMASVVVFTFLVQFFFTVVSINLAVASSSSSLSSRTAITTTTTTTTTTTSATTTVFDSIRTQTVTPAPPPAWRSFLRAPSAQQRLWRRSPDSLPFPARHRHVFHALSPQSWDTPHHFGKARGSFDRPRVAPRSTMSPKTSVSVAAEERRTGPRLMPIGYEVDEVGLSSEAVDILDPLTLSSHRVSLVPKGAQPLETNAAGLMSGMLYGAERWGDRLLDWNILSADGAQALTQTLLMVRCAFISPGFCAKLDHYFRRQHDLHLVAAMMNHHGDYDRVADTGQPETPRSEKKPAPGKQAEVGDEEVKQASKVMTVVQRDRGDRGGTKSTKTKLEMQGKTGAVGLEDQRGPAKKPGGIPSVGHRRKVKFPGRVRPKGKPAERQDKRRVGTPVPSGLAPTSSKSWGVYMMVMVAAVVLLVMEAAQRIVQFVTNPGRALYRPHHDPMTTLTAALHRWHDPYAPLMEH</sequence>